<sequence length="234" mass="24509">MKTPVVAAGALLSDVIASGEYSIYSGSRAYVISILVFSGLDEGVEVVPPMAPLEPSIQPVVVEKKRVQLPLRSSRDAEDTIPVEIGVEDGISTTLSGPLVDLSMDDAPKVEDTSQLGATISMLQEVIRSVEGPTVPSSSGGVPSSTTASLALVDATKVGEVGASGVVVGENLEPQVAKNNGGLILELPSELEFRRAIQNFQTCMTEPKEILGLSRSAMKLCNGWCNWSKNVAAL</sequence>
<reference evidence="1" key="1">
    <citation type="submission" date="2019-03" db="EMBL/GenBank/DDBJ databases">
        <title>WGS assembly of Setaria viridis.</title>
        <authorList>
            <person name="Huang P."/>
            <person name="Jenkins J."/>
            <person name="Grimwood J."/>
            <person name="Barry K."/>
            <person name="Healey A."/>
            <person name="Mamidi S."/>
            <person name="Sreedasyam A."/>
            <person name="Shu S."/>
            <person name="Feldman M."/>
            <person name="Wu J."/>
            <person name="Yu Y."/>
            <person name="Chen C."/>
            <person name="Johnson J."/>
            <person name="Rokhsar D."/>
            <person name="Baxter I."/>
            <person name="Schmutz J."/>
            <person name="Brutnell T."/>
            <person name="Kellogg E."/>
        </authorList>
    </citation>
    <scope>NUCLEOTIDE SEQUENCE [LARGE SCALE GENOMIC DNA]</scope>
</reference>
<protein>
    <submittedName>
        <fullName evidence="1">Uncharacterized protein</fullName>
    </submittedName>
</protein>
<dbReference type="EMBL" id="CM016556">
    <property type="protein sequence ID" value="TKW14317.1"/>
    <property type="molecule type" value="Genomic_DNA"/>
</dbReference>
<evidence type="ECO:0000313" key="1">
    <source>
        <dbReference type="EMBL" id="TKW14317.1"/>
    </source>
</evidence>
<name>A0A4U6UTC2_SETVI</name>
<keyword evidence="2" id="KW-1185">Reference proteome</keyword>
<dbReference type="Proteomes" id="UP000298652">
    <property type="component" value="Chromosome 5"/>
</dbReference>
<dbReference type="AlphaFoldDB" id="A0A4U6UTC2"/>
<evidence type="ECO:0000313" key="2">
    <source>
        <dbReference type="Proteomes" id="UP000298652"/>
    </source>
</evidence>
<gene>
    <name evidence="1" type="ORF">SEVIR_5G160500v2</name>
</gene>
<accession>A0A4U6UTC2</accession>
<proteinExistence type="predicted"/>
<dbReference type="Gramene" id="TKW14317">
    <property type="protein sequence ID" value="TKW14317"/>
    <property type="gene ID" value="SEVIR_5G160500v2"/>
</dbReference>
<organism evidence="1 2">
    <name type="scientific">Setaria viridis</name>
    <name type="common">Green bristlegrass</name>
    <name type="synonym">Setaria italica subsp. viridis</name>
    <dbReference type="NCBI Taxonomy" id="4556"/>
    <lineage>
        <taxon>Eukaryota</taxon>
        <taxon>Viridiplantae</taxon>
        <taxon>Streptophyta</taxon>
        <taxon>Embryophyta</taxon>
        <taxon>Tracheophyta</taxon>
        <taxon>Spermatophyta</taxon>
        <taxon>Magnoliopsida</taxon>
        <taxon>Liliopsida</taxon>
        <taxon>Poales</taxon>
        <taxon>Poaceae</taxon>
        <taxon>PACMAD clade</taxon>
        <taxon>Panicoideae</taxon>
        <taxon>Panicodae</taxon>
        <taxon>Paniceae</taxon>
        <taxon>Cenchrinae</taxon>
        <taxon>Setaria</taxon>
    </lineage>
</organism>